<dbReference type="PANTHER" id="PTHR44379">
    <property type="entry name" value="OXIDOREDUCTASE WITH IRON-SULFUR SUBUNIT"/>
    <property type="match status" value="1"/>
</dbReference>
<evidence type="ECO:0000256" key="3">
    <source>
        <dbReference type="ARBA" id="ARBA00023002"/>
    </source>
</evidence>
<keyword evidence="5" id="KW-0411">Iron-sulfur</keyword>
<dbReference type="RefSeq" id="WP_085850007.1">
    <property type="nucleotide sequence ID" value="NZ_FNZV01000014.1"/>
</dbReference>
<dbReference type="SUPFAM" id="SSF54292">
    <property type="entry name" value="2Fe-2S ferredoxin-like"/>
    <property type="match status" value="1"/>
</dbReference>
<dbReference type="InterPro" id="IPR051452">
    <property type="entry name" value="Diverse_Oxidoreductases"/>
</dbReference>
<keyword evidence="3 7" id="KW-0560">Oxidoreductase</keyword>
<dbReference type="InterPro" id="IPR006058">
    <property type="entry name" value="2Fe2S_fd_BS"/>
</dbReference>
<dbReference type="STRING" id="658057.SAMN04488032_11440"/>
<proteinExistence type="predicted"/>
<protein>
    <submittedName>
        <fullName evidence="7">Putative xanthine dehydrogenase subunit E</fullName>
        <ecNumber evidence="7">1.17.1.4</ecNumber>
    </submittedName>
</protein>
<dbReference type="GO" id="GO:0046872">
    <property type="term" value="F:metal ion binding"/>
    <property type="evidence" value="ECO:0007669"/>
    <property type="project" value="UniProtKB-KW"/>
</dbReference>
<name>A0A1Y5T5A5_9RHOB</name>
<dbReference type="Pfam" id="PF00111">
    <property type="entry name" value="Fer2"/>
    <property type="match status" value="1"/>
</dbReference>
<dbReference type="Gene3D" id="1.10.150.120">
    <property type="entry name" value="[2Fe-2S]-binding domain"/>
    <property type="match status" value="1"/>
</dbReference>
<keyword evidence="4" id="KW-0408">Iron</keyword>
<dbReference type="Pfam" id="PF01799">
    <property type="entry name" value="Fer2_2"/>
    <property type="match status" value="1"/>
</dbReference>
<dbReference type="EC" id="1.17.1.4" evidence="7"/>
<feature type="domain" description="2Fe-2S ferredoxin-type" evidence="6">
    <location>
        <begin position="1"/>
        <end position="76"/>
    </location>
</feature>
<evidence type="ECO:0000259" key="6">
    <source>
        <dbReference type="PROSITE" id="PS51085"/>
    </source>
</evidence>
<evidence type="ECO:0000256" key="2">
    <source>
        <dbReference type="ARBA" id="ARBA00022723"/>
    </source>
</evidence>
<evidence type="ECO:0000256" key="1">
    <source>
        <dbReference type="ARBA" id="ARBA00022714"/>
    </source>
</evidence>
<dbReference type="GO" id="GO:0004854">
    <property type="term" value="F:xanthine dehydrogenase activity"/>
    <property type="evidence" value="ECO:0007669"/>
    <property type="project" value="UniProtKB-EC"/>
</dbReference>
<dbReference type="InterPro" id="IPR012675">
    <property type="entry name" value="Beta-grasp_dom_sf"/>
</dbReference>
<sequence>MSITFTLNGSPATLQQDETLASALRERLGDTAAIKVACDIGRCGACTVLLDGAPMNGCLLMSWHVAGREVTTIQALDTLPIGATLAQAMTEENAFQCGYCAPGVMMSLAGLFTTTPDASDEVIREALEGNICRCTGYHSILRGAARARDLIKEIK</sequence>
<keyword evidence="1" id="KW-0001">2Fe-2S</keyword>
<evidence type="ECO:0000313" key="7">
    <source>
        <dbReference type="EMBL" id="SLN56107.1"/>
    </source>
</evidence>
<dbReference type="PROSITE" id="PS00197">
    <property type="entry name" value="2FE2S_FER_1"/>
    <property type="match status" value="1"/>
</dbReference>
<dbReference type="InterPro" id="IPR036010">
    <property type="entry name" value="2Fe-2S_ferredoxin-like_sf"/>
</dbReference>
<dbReference type="AlphaFoldDB" id="A0A1Y5T5A5"/>
<dbReference type="Gene3D" id="3.10.20.30">
    <property type="match status" value="1"/>
</dbReference>
<dbReference type="SUPFAM" id="SSF47741">
    <property type="entry name" value="CO dehydrogenase ISP C-domain like"/>
    <property type="match status" value="1"/>
</dbReference>
<dbReference type="Proteomes" id="UP000193307">
    <property type="component" value="Unassembled WGS sequence"/>
</dbReference>
<dbReference type="InterPro" id="IPR036884">
    <property type="entry name" value="2Fe-2S-bd_dom_sf"/>
</dbReference>
<dbReference type="PANTHER" id="PTHR44379:SF8">
    <property type="entry name" value="XANTHINE DEHYDROGENASE IRON-SULFUR-BINDING SUBUNIT XDHC-RELATED"/>
    <property type="match status" value="1"/>
</dbReference>
<accession>A0A1Y5T5A5</accession>
<keyword evidence="8" id="KW-1185">Reference proteome</keyword>
<dbReference type="PROSITE" id="PS51085">
    <property type="entry name" value="2FE2S_FER_2"/>
    <property type="match status" value="1"/>
</dbReference>
<gene>
    <name evidence="7" type="primary">pucE</name>
    <name evidence="7" type="ORF">PAM7971_02902</name>
</gene>
<keyword evidence="2" id="KW-0479">Metal-binding</keyword>
<evidence type="ECO:0000256" key="5">
    <source>
        <dbReference type="ARBA" id="ARBA00023014"/>
    </source>
</evidence>
<dbReference type="OrthoDB" id="9792018at2"/>
<dbReference type="InterPro" id="IPR001041">
    <property type="entry name" value="2Fe-2S_ferredoxin-type"/>
</dbReference>
<dbReference type="GO" id="GO:0051537">
    <property type="term" value="F:2 iron, 2 sulfur cluster binding"/>
    <property type="evidence" value="ECO:0007669"/>
    <property type="project" value="UniProtKB-KW"/>
</dbReference>
<organism evidence="7 8">
    <name type="scientific">Pacificibacter marinus</name>
    <dbReference type="NCBI Taxonomy" id="658057"/>
    <lineage>
        <taxon>Bacteria</taxon>
        <taxon>Pseudomonadati</taxon>
        <taxon>Pseudomonadota</taxon>
        <taxon>Alphaproteobacteria</taxon>
        <taxon>Rhodobacterales</taxon>
        <taxon>Roseobacteraceae</taxon>
        <taxon>Pacificibacter</taxon>
    </lineage>
</organism>
<dbReference type="InterPro" id="IPR002888">
    <property type="entry name" value="2Fe-2S-bd"/>
</dbReference>
<dbReference type="EMBL" id="FWFW01000010">
    <property type="protein sequence ID" value="SLN56107.1"/>
    <property type="molecule type" value="Genomic_DNA"/>
</dbReference>
<evidence type="ECO:0000313" key="8">
    <source>
        <dbReference type="Proteomes" id="UP000193307"/>
    </source>
</evidence>
<evidence type="ECO:0000256" key="4">
    <source>
        <dbReference type="ARBA" id="ARBA00023004"/>
    </source>
</evidence>
<reference evidence="7 8" key="1">
    <citation type="submission" date="2017-03" db="EMBL/GenBank/DDBJ databases">
        <authorList>
            <person name="Afonso C.L."/>
            <person name="Miller P.J."/>
            <person name="Scott M.A."/>
            <person name="Spackman E."/>
            <person name="Goraichik I."/>
            <person name="Dimitrov K.M."/>
            <person name="Suarez D.L."/>
            <person name="Swayne D.E."/>
        </authorList>
    </citation>
    <scope>NUCLEOTIDE SEQUENCE [LARGE SCALE GENOMIC DNA]</scope>
    <source>
        <strain evidence="7 8">CECT 7971</strain>
    </source>
</reference>